<reference evidence="2 3" key="1">
    <citation type="submission" date="2018-09" db="EMBL/GenBank/DDBJ databases">
        <title>Metagenome Assembled Genomes from an Advanced Water Purification Facility.</title>
        <authorList>
            <person name="Stamps B.W."/>
            <person name="Spear J.R."/>
        </authorList>
    </citation>
    <scope>NUCLEOTIDE SEQUENCE [LARGE SCALE GENOMIC DNA]</scope>
    <source>
        <strain evidence="2">Bin_63_2</strain>
    </source>
</reference>
<feature type="signal peptide" evidence="1">
    <location>
        <begin position="1"/>
        <end position="22"/>
    </location>
</feature>
<name>A0A5C7J9I7_9BACT</name>
<dbReference type="EMBL" id="SSDS01000026">
    <property type="protein sequence ID" value="TXG78139.1"/>
    <property type="molecule type" value="Genomic_DNA"/>
</dbReference>
<evidence type="ECO:0000256" key="1">
    <source>
        <dbReference type="SAM" id="SignalP"/>
    </source>
</evidence>
<dbReference type="Gene3D" id="3.40.50.10610">
    <property type="entry name" value="ABC-type transport auxiliary lipoprotein component"/>
    <property type="match status" value="1"/>
</dbReference>
<dbReference type="AlphaFoldDB" id="A0A5C7J9I7"/>
<evidence type="ECO:0000313" key="2">
    <source>
        <dbReference type="EMBL" id="TXG78139.1"/>
    </source>
</evidence>
<gene>
    <name evidence="2" type="ORF">E6Q11_01590</name>
</gene>
<protein>
    <recommendedName>
        <fullName evidence="4">FlgO domain-containing protein</fullName>
    </recommendedName>
</protein>
<comment type="caution">
    <text evidence="2">The sequence shown here is derived from an EMBL/GenBank/DDBJ whole genome shotgun (WGS) entry which is preliminary data.</text>
</comment>
<accession>A0A5C7J9I7</accession>
<evidence type="ECO:0000313" key="3">
    <source>
        <dbReference type="Proteomes" id="UP000321026"/>
    </source>
</evidence>
<feature type="chain" id="PRO_5022931452" description="FlgO domain-containing protein" evidence="1">
    <location>
        <begin position="23"/>
        <end position="214"/>
    </location>
</feature>
<evidence type="ECO:0008006" key="4">
    <source>
        <dbReference type="Google" id="ProtNLM"/>
    </source>
</evidence>
<sequence length="214" mass="23024">MKLLALLILCVLSITGCATRNAGSSSDSVKQNDVDVVESFQELKSNPLSCIAVFPLAAKENDIKGAELIRKELHAHLAPTGIRLIALQRVDAAIKMTNNSLGDLNANVAKSIDCDTIMVGEVTEKSSKYYGVYSEVRAGANIKIIRASTEEILWQGSHTAVIRGGGIPFGIGSFVMNSVFAGMNLYGDQSVWVVQDLARRIVLAIPNLAYRGED</sequence>
<dbReference type="Proteomes" id="UP000321026">
    <property type="component" value="Unassembled WGS sequence"/>
</dbReference>
<proteinExistence type="predicted"/>
<organism evidence="2 3">
    <name type="scientific">Candidatus Dojkabacteria bacterium</name>
    <dbReference type="NCBI Taxonomy" id="2099670"/>
    <lineage>
        <taxon>Bacteria</taxon>
        <taxon>Candidatus Dojkabacteria</taxon>
    </lineage>
</organism>
<dbReference type="PROSITE" id="PS51257">
    <property type="entry name" value="PROKAR_LIPOPROTEIN"/>
    <property type="match status" value="1"/>
</dbReference>
<keyword evidence="1" id="KW-0732">Signal</keyword>